<feature type="transmembrane region" description="Helical" evidence="9">
    <location>
        <begin position="109"/>
        <end position="130"/>
    </location>
</feature>
<name>A0A6M0H3P4_9CLOT</name>
<evidence type="ECO:0000256" key="1">
    <source>
        <dbReference type="ARBA" id="ARBA00000085"/>
    </source>
</evidence>
<proteinExistence type="predicted"/>
<dbReference type="SMART" id="SM00388">
    <property type="entry name" value="HisKA"/>
    <property type="match status" value="1"/>
</dbReference>
<dbReference type="InterPro" id="IPR036890">
    <property type="entry name" value="HATPase_C_sf"/>
</dbReference>
<dbReference type="Pfam" id="PF02518">
    <property type="entry name" value="HATPase_c"/>
    <property type="match status" value="1"/>
</dbReference>
<dbReference type="PRINTS" id="PR00344">
    <property type="entry name" value="BCTRLSENSOR"/>
</dbReference>
<evidence type="ECO:0000256" key="3">
    <source>
        <dbReference type="ARBA" id="ARBA00022553"/>
    </source>
</evidence>
<evidence type="ECO:0000256" key="8">
    <source>
        <dbReference type="ARBA" id="ARBA00023012"/>
    </source>
</evidence>
<dbReference type="EMBL" id="JAAGPU010000008">
    <property type="protein sequence ID" value="NEU04481.1"/>
    <property type="molecule type" value="Genomic_DNA"/>
</dbReference>
<dbReference type="Pfam" id="PF00512">
    <property type="entry name" value="HisKA"/>
    <property type="match status" value="1"/>
</dbReference>
<dbReference type="SUPFAM" id="SSF47384">
    <property type="entry name" value="Homodimeric domain of signal transducing histidine kinase"/>
    <property type="match status" value="1"/>
</dbReference>
<dbReference type="SUPFAM" id="SSF55785">
    <property type="entry name" value="PYP-like sensor domain (PAS domain)"/>
    <property type="match status" value="1"/>
</dbReference>
<comment type="caution">
    <text evidence="12">The sequence shown here is derived from an EMBL/GenBank/DDBJ whole genome shotgun (WGS) entry which is preliminary data.</text>
</comment>
<feature type="transmembrane region" description="Helical" evidence="9">
    <location>
        <begin position="53"/>
        <end position="73"/>
    </location>
</feature>
<dbReference type="GO" id="GO:0005524">
    <property type="term" value="F:ATP binding"/>
    <property type="evidence" value="ECO:0007669"/>
    <property type="project" value="UniProtKB-KW"/>
</dbReference>
<keyword evidence="4" id="KW-0808">Transferase</keyword>
<dbReference type="RefSeq" id="WP_199869572.1">
    <property type="nucleotide sequence ID" value="NZ_JAAGPU010000008.1"/>
</dbReference>
<dbReference type="SMART" id="SM00387">
    <property type="entry name" value="HATPase_c"/>
    <property type="match status" value="1"/>
</dbReference>
<dbReference type="PROSITE" id="PS50109">
    <property type="entry name" value="HIS_KIN"/>
    <property type="match status" value="1"/>
</dbReference>
<evidence type="ECO:0000256" key="9">
    <source>
        <dbReference type="SAM" id="Phobius"/>
    </source>
</evidence>
<dbReference type="InterPro" id="IPR004358">
    <property type="entry name" value="Sig_transdc_His_kin-like_C"/>
</dbReference>
<keyword evidence="5" id="KW-0547">Nucleotide-binding</keyword>
<dbReference type="NCBIfam" id="TIGR00229">
    <property type="entry name" value="sensory_box"/>
    <property type="match status" value="1"/>
</dbReference>
<dbReference type="FunFam" id="3.30.565.10:FF:000037">
    <property type="entry name" value="Hybrid sensor histidine kinase/response regulator"/>
    <property type="match status" value="1"/>
</dbReference>
<dbReference type="SUPFAM" id="SSF55874">
    <property type="entry name" value="ATPase domain of HSP90 chaperone/DNA topoisomerase II/histidine kinase"/>
    <property type="match status" value="1"/>
</dbReference>
<dbReference type="InterPro" id="IPR003661">
    <property type="entry name" value="HisK_dim/P_dom"/>
</dbReference>
<dbReference type="Gene3D" id="3.30.450.20">
    <property type="entry name" value="PAS domain"/>
    <property type="match status" value="1"/>
</dbReference>
<evidence type="ECO:0000259" key="11">
    <source>
        <dbReference type="PROSITE" id="PS50112"/>
    </source>
</evidence>
<sequence>MNLELTEDKKTISRLDINKIIMYIALILLIISFLGAFYIKYLPIDKYITAYDFKIINGTLAIISMASCWIYYYTYKKSDFFIISLFYLSFTVERLYINFKLYNQSHDLNARLSLIIGAYILRTVLITFTVKKEQNKLIKLMENNKIFSIITIIILTILLNNFELNLSKINNNMFKQNLYLNINCIFIIYYIFILTLLMKKSEKNKDFIYTIIILSLGFFTIKRIYLLYFIKFKIENIYISCNILTFLGFNSLILGLFIEMIIKEKESDRLKKELKIFYELAEYNQRNEIVVYDENENIVYANKKIRESSCNKFSSREEQNKELEFRLKKNIIFNDKKEIEFKIEKDGLYKKVLFNDGKVHNLDIQKIHLNNNVDRMVCTLVDMSDEYEAHKRLVISENKLATITENIKDLIITIDNNGIITYVNNAVLETLDYDRNELNNKHYSKLINFKVCNNKFLDSDYENHIWIKHKILTKQEKLIVVDSLISNMLNEEGQAIGKIIVSRDLSCKNEVDILKEKYDEIKEYDRIKTEIFSNLSHEVRTPINIIYSSVQLLNNKKNLSTEDFLCSYDKYESIIRENCNRMLKLVNNLLDITKIESGFMKMNFKDYNVVKLIEDVTMSVVPYADIKNINIIFDTDFEELEIKSDKDKLEQVILNLLSNAIKFTEEQGNILVYISKEDDFVIIRVKDDGIGIPKEFREHIFDRFAQSNKNYNKEKSGTGIGLALVKSLIALHDGKVYLNEELEEGSEFIIKLPIVKCNCKDEMNMLLMNNSIKSVNEKVSVEFYDLY</sequence>
<dbReference type="GO" id="GO:0006355">
    <property type="term" value="P:regulation of DNA-templated transcription"/>
    <property type="evidence" value="ECO:0007669"/>
    <property type="project" value="InterPro"/>
</dbReference>
<keyword evidence="3" id="KW-0597">Phosphoprotein</keyword>
<keyword evidence="13" id="KW-1185">Reference proteome</keyword>
<protein>
    <recommendedName>
        <fullName evidence="2">histidine kinase</fullName>
        <ecNumber evidence="2">2.7.13.3</ecNumber>
    </recommendedName>
</protein>
<feature type="transmembrane region" description="Helical" evidence="9">
    <location>
        <begin position="179"/>
        <end position="198"/>
    </location>
</feature>
<dbReference type="Gene3D" id="3.30.565.10">
    <property type="entry name" value="Histidine kinase-like ATPase, C-terminal domain"/>
    <property type="match status" value="1"/>
</dbReference>
<evidence type="ECO:0000256" key="4">
    <source>
        <dbReference type="ARBA" id="ARBA00022679"/>
    </source>
</evidence>
<keyword evidence="6" id="KW-0418">Kinase</keyword>
<comment type="catalytic activity">
    <reaction evidence="1">
        <text>ATP + protein L-histidine = ADP + protein N-phospho-L-histidine.</text>
        <dbReference type="EC" id="2.7.13.3"/>
    </reaction>
</comment>
<evidence type="ECO:0000256" key="2">
    <source>
        <dbReference type="ARBA" id="ARBA00012438"/>
    </source>
</evidence>
<feature type="domain" description="Histidine kinase" evidence="10">
    <location>
        <begin position="534"/>
        <end position="756"/>
    </location>
</feature>
<dbReference type="InterPro" id="IPR000014">
    <property type="entry name" value="PAS"/>
</dbReference>
<evidence type="ECO:0000313" key="12">
    <source>
        <dbReference type="EMBL" id="NEU04481.1"/>
    </source>
</evidence>
<dbReference type="CDD" id="cd00130">
    <property type="entry name" value="PAS"/>
    <property type="match status" value="1"/>
</dbReference>
<dbReference type="Proteomes" id="UP000481872">
    <property type="component" value="Unassembled WGS sequence"/>
</dbReference>
<feature type="domain" description="PAS" evidence="11">
    <location>
        <begin position="396"/>
        <end position="441"/>
    </location>
</feature>
<feature type="transmembrane region" description="Helical" evidence="9">
    <location>
        <begin position="80"/>
        <end position="97"/>
    </location>
</feature>
<evidence type="ECO:0000256" key="7">
    <source>
        <dbReference type="ARBA" id="ARBA00022840"/>
    </source>
</evidence>
<dbReference type="AlphaFoldDB" id="A0A6M0H3P4"/>
<dbReference type="SMART" id="SM00091">
    <property type="entry name" value="PAS"/>
    <property type="match status" value="1"/>
</dbReference>
<dbReference type="InterPro" id="IPR003594">
    <property type="entry name" value="HATPase_dom"/>
</dbReference>
<dbReference type="PANTHER" id="PTHR43547">
    <property type="entry name" value="TWO-COMPONENT HISTIDINE KINASE"/>
    <property type="match status" value="1"/>
</dbReference>
<dbReference type="InterPro" id="IPR035965">
    <property type="entry name" value="PAS-like_dom_sf"/>
</dbReference>
<keyword evidence="9" id="KW-0812">Transmembrane</keyword>
<evidence type="ECO:0000259" key="10">
    <source>
        <dbReference type="PROSITE" id="PS50109"/>
    </source>
</evidence>
<dbReference type="InterPro" id="IPR013767">
    <property type="entry name" value="PAS_fold"/>
</dbReference>
<keyword evidence="7" id="KW-0067">ATP-binding</keyword>
<dbReference type="GO" id="GO:0000155">
    <property type="term" value="F:phosphorelay sensor kinase activity"/>
    <property type="evidence" value="ECO:0007669"/>
    <property type="project" value="InterPro"/>
</dbReference>
<evidence type="ECO:0000256" key="5">
    <source>
        <dbReference type="ARBA" id="ARBA00022741"/>
    </source>
</evidence>
<reference evidence="12 13" key="1">
    <citation type="submission" date="2020-02" db="EMBL/GenBank/DDBJ databases">
        <title>Genome assembly of a novel Clostridium senegalense strain.</title>
        <authorList>
            <person name="Gupta T.B."/>
            <person name="Jauregui R."/>
            <person name="Maclean P."/>
            <person name="Nawarathana A."/>
            <person name="Brightwell G."/>
        </authorList>
    </citation>
    <scope>NUCLEOTIDE SEQUENCE [LARGE SCALE GENOMIC DNA]</scope>
    <source>
        <strain evidence="12 13">AGRFS4</strain>
    </source>
</reference>
<keyword evidence="9" id="KW-0472">Membrane</keyword>
<keyword evidence="9" id="KW-1133">Transmembrane helix</keyword>
<dbReference type="InterPro" id="IPR005467">
    <property type="entry name" value="His_kinase_dom"/>
</dbReference>
<dbReference type="PROSITE" id="PS50112">
    <property type="entry name" value="PAS"/>
    <property type="match status" value="1"/>
</dbReference>
<keyword evidence="8" id="KW-0902">Two-component regulatory system</keyword>
<evidence type="ECO:0000256" key="6">
    <source>
        <dbReference type="ARBA" id="ARBA00022777"/>
    </source>
</evidence>
<feature type="transmembrane region" description="Helical" evidence="9">
    <location>
        <begin position="142"/>
        <end position="159"/>
    </location>
</feature>
<dbReference type="PANTHER" id="PTHR43547:SF2">
    <property type="entry name" value="HYBRID SIGNAL TRANSDUCTION HISTIDINE KINASE C"/>
    <property type="match status" value="1"/>
</dbReference>
<accession>A0A6M0H3P4</accession>
<organism evidence="12 13">
    <name type="scientific">Clostridium senegalense</name>
    <dbReference type="NCBI Taxonomy" id="1465809"/>
    <lineage>
        <taxon>Bacteria</taxon>
        <taxon>Bacillati</taxon>
        <taxon>Bacillota</taxon>
        <taxon>Clostridia</taxon>
        <taxon>Eubacteriales</taxon>
        <taxon>Clostridiaceae</taxon>
        <taxon>Clostridium</taxon>
    </lineage>
</organism>
<dbReference type="CDD" id="cd00075">
    <property type="entry name" value="HATPase"/>
    <property type="match status" value="1"/>
</dbReference>
<dbReference type="CDD" id="cd00082">
    <property type="entry name" value="HisKA"/>
    <property type="match status" value="1"/>
</dbReference>
<dbReference type="Gene3D" id="1.10.287.130">
    <property type="match status" value="1"/>
</dbReference>
<dbReference type="InterPro" id="IPR036097">
    <property type="entry name" value="HisK_dim/P_sf"/>
</dbReference>
<dbReference type="Pfam" id="PF00989">
    <property type="entry name" value="PAS"/>
    <property type="match status" value="1"/>
</dbReference>
<dbReference type="EC" id="2.7.13.3" evidence="2"/>
<feature type="transmembrane region" description="Helical" evidence="9">
    <location>
        <begin position="20"/>
        <end position="41"/>
    </location>
</feature>
<feature type="transmembrane region" description="Helical" evidence="9">
    <location>
        <begin position="207"/>
        <end position="225"/>
    </location>
</feature>
<evidence type="ECO:0000313" key="13">
    <source>
        <dbReference type="Proteomes" id="UP000481872"/>
    </source>
</evidence>
<feature type="transmembrane region" description="Helical" evidence="9">
    <location>
        <begin position="237"/>
        <end position="262"/>
    </location>
</feature>
<gene>
    <name evidence="12" type="ORF">G3M99_06330</name>
</gene>